<organism evidence="2 3">
    <name type="scientific">Oryza sativa subsp. japonica</name>
    <name type="common">Rice</name>
    <dbReference type="NCBI Taxonomy" id="39947"/>
    <lineage>
        <taxon>Eukaryota</taxon>
        <taxon>Viridiplantae</taxon>
        <taxon>Streptophyta</taxon>
        <taxon>Embryophyta</taxon>
        <taxon>Tracheophyta</taxon>
        <taxon>Spermatophyta</taxon>
        <taxon>Magnoliopsida</taxon>
        <taxon>Liliopsida</taxon>
        <taxon>Poales</taxon>
        <taxon>Poaceae</taxon>
        <taxon>BOP clade</taxon>
        <taxon>Oryzoideae</taxon>
        <taxon>Oryzeae</taxon>
        <taxon>Oryzinae</taxon>
        <taxon>Oryza</taxon>
        <taxon>Oryza sativa</taxon>
    </lineage>
</organism>
<reference evidence="2 3" key="3">
    <citation type="journal article" date="2013" name="Rice">
        <title>Improvement of the Oryza sativa Nipponbare reference genome using next generation sequence and optical map data.</title>
        <authorList>
            <person name="Kawahara Y."/>
            <person name="de la Bastide M."/>
            <person name="Hamilton J.P."/>
            <person name="Kanamori H."/>
            <person name="McCombie W.R."/>
            <person name="Ouyang S."/>
            <person name="Schwartz D.C."/>
            <person name="Tanaka T."/>
            <person name="Wu J."/>
            <person name="Zhou S."/>
            <person name="Childs K.L."/>
            <person name="Davidson R.M."/>
            <person name="Lin H."/>
            <person name="Quesada-Ocampo L."/>
            <person name="Vaillancourt B."/>
            <person name="Sakai H."/>
            <person name="Lee S.S."/>
            <person name="Kim J."/>
            <person name="Numa H."/>
            <person name="Itoh T."/>
            <person name="Buell C.R."/>
            <person name="Matsumoto T."/>
        </authorList>
    </citation>
    <scope>NUCLEOTIDE SEQUENCE [LARGE SCALE GENOMIC DNA]</scope>
    <source>
        <strain evidence="3">cv. Nipponbare</strain>
    </source>
</reference>
<accession>A0A0P0XG71</accession>
<gene>
    <name evidence="2" type="ordered locus">Os08g0416033</name>
    <name evidence="2" type="ORF">OSNPB_080416033</name>
</gene>
<evidence type="ECO:0000256" key="1">
    <source>
        <dbReference type="SAM" id="MobiDB-lite"/>
    </source>
</evidence>
<dbReference type="AlphaFoldDB" id="A0A0P0XG71"/>
<proteinExistence type="predicted"/>
<keyword evidence="3" id="KW-1185">Reference proteome</keyword>
<reference evidence="2 3" key="2">
    <citation type="journal article" date="2013" name="Plant Cell Physiol.">
        <title>Rice Annotation Project Database (RAP-DB): an integrative and interactive database for rice genomics.</title>
        <authorList>
            <person name="Sakai H."/>
            <person name="Lee S.S."/>
            <person name="Tanaka T."/>
            <person name="Numa H."/>
            <person name="Kim J."/>
            <person name="Kawahara Y."/>
            <person name="Wakimoto H."/>
            <person name="Yang C.C."/>
            <person name="Iwamoto M."/>
            <person name="Abe T."/>
            <person name="Yamada Y."/>
            <person name="Muto A."/>
            <person name="Inokuchi H."/>
            <person name="Ikemura T."/>
            <person name="Matsumoto T."/>
            <person name="Sasaki T."/>
            <person name="Itoh T."/>
        </authorList>
    </citation>
    <scope>NUCLEOTIDE SEQUENCE [LARGE SCALE GENOMIC DNA]</scope>
    <source>
        <strain evidence="3">cv. Nipponbare</strain>
    </source>
</reference>
<protein>
    <submittedName>
        <fullName evidence="2">Os08g0416033 protein</fullName>
    </submittedName>
</protein>
<feature type="region of interest" description="Disordered" evidence="1">
    <location>
        <begin position="1"/>
        <end position="41"/>
    </location>
</feature>
<dbReference type="SMR" id="A0A0P0XG71"/>
<dbReference type="Proteomes" id="UP000059680">
    <property type="component" value="Chromosome 8"/>
</dbReference>
<evidence type="ECO:0000313" key="2">
    <source>
        <dbReference type="EMBL" id="BAT05436.1"/>
    </source>
</evidence>
<dbReference type="EMBL" id="AP014964">
    <property type="protein sequence ID" value="BAT05436.1"/>
    <property type="molecule type" value="Genomic_DNA"/>
</dbReference>
<sequence length="120" mass="13718">MRVDVFMGYSENPMPPPMEEEEEKKKKRQSLLRRGDDSEGSFIASNRPLTLAYAVRSVSARYITDAFVFRACSSTSSSFTCEEVVSVDLCLYSEQIYKGDALLHGHQWWTGKPRWLGNRS</sequence>
<dbReference type="InParanoid" id="A0A0P0XG71"/>
<evidence type="ECO:0000313" key="3">
    <source>
        <dbReference type="Proteomes" id="UP000059680"/>
    </source>
</evidence>
<dbReference type="Gramene" id="Os08t0416033-00">
    <property type="protein sequence ID" value="Os08t0416033-00"/>
    <property type="gene ID" value="Os08g0416033"/>
</dbReference>
<reference evidence="3" key="1">
    <citation type="journal article" date="2005" name="Nature">
        <title>The map-based sequence of the rice genome.</title>
        <authorList>
            <consortium name="International rice genome sequencing project (IRGSP)"/>
            <person name="Matsumoto T."/>
            <person name="Wu J."/>
            <person name="Kanamori H."/>
            <person name="Katayose Y."/>
            <person name="Fujisawa M."/>
            <person name="Namiki N."/>
            <person name="Mizuno H."/>
            <person name="Yamamoto K."/>
            <person name="Antonio B.A."/>
            <person name="Baba T."/>
            <person name="Sakata K."/>
            <person name="Nagamura Y."/>
            <person name="Aoki H."/>
            <person name="Arikawa K."/>
            <person name="Arita K."/>
            <person name="Bito T."/>
            <person name="Chiden Y."/>
            <person name="Fujitsuka N."/>
            <person name="Fukunaka R."/>
            <person name="Hamada M."/>
            <person name="Harada C."/>
            <person name="Hayashi A."/>
            <person name="Hijishita S."/>
            <person name="Honda M."/>
            <person name="Hosokawa S."/>
            <person name="Ichikawa Y."/>
            <person name="Idonuma A."/>
            <person name="Iijima M."/>
            <person name="Ikeda M."/>
            <person name="Ikeno M."/>
            <person name="Ito K."/>
            <person name="Ito S."/>
            <person name="Ito T."/>
            <person name="Ito Y."/>
            <person name="Ito Y."/>
            <person name="Iwabuchi A."/>
            <person name="Kamiya K."/>
            <person name="Karasawa W."/>
            <person name="Kurita K."/>
            <person name="Katagiri S."/>
            <person name="Kikuta A."/>
            <person name="Kobayashi H."/>
            <person name="Kobayashi N."/>
            <person name="Machita K."/>
            <person name="Maehara T."/>
            <person name="Masukawa M."/>
            <person name="Mizubayashi T."/>
            <person name="Mukai Y."/>
            <person name="Nagasaki H."/>
            <person name="Nagata Y."/>
            <person name="Naito S."/>
            <person name="Nakashima M."/>
            <person name="Nakama Y."/>
            <person name="Nakamichi Y."/>
            <person name="Nakamura M."/>
            <person name="Meguro A."/>
            <person name="Negishi M."/>
            <person name="Ohta I."/>
            <person name="Ohta T."/>
            <person name="Okamoto M."/>
            <person name="Ono N."/>
            <person name="Saji S."/>
            <person name="Sakaguchi M."/>
            <person name="Sakai K."/>
            <person name="Shibata M."/>
            <person name="Shimokawa T."/>
            <person name="Song J."/>
            <person name="Takazaki Y."/>
            <person name="Terasawa K."/>
            <person name="Tsugane M."/>
            <person name="Tsuji K."/>
            <person name="Ueda S."/>
            <person name="Waki K."/>
            <person name="Yamagata H."/>
            <person name="Yamamoto M."/>
            <person name="Yamamoto S."/>
            <person name="Yamane H."/>
            <person name="Yoshiki S."/>
            <person name="Yoshihara R."/>
            <person name="Yukawa K."/>
            <person name="Zhong H."/>
            <person name="Yano M."/>
            <person name="Yuan Q."/>
            <person name="Ouyang S."/>
            <person name="Liu J."/>
            <person name="Jones K.M."/>
            <person name="Gansberger K."/>
            <person name="Moffat K."/>
            <person name="Hill J."/>
            <person name="Bera J."/>
            <person name="Fadrosh D."/>
            <person name="Jin S."/>
            <person name="Johri S."/>
            <person name="Kim M."/>
            <person name="Overton L."/>
            <person name="Reardon M."/>
            <person name="Tsitrin T."/>
            <person name="Vuong H."/>
            <person name="Weaver B."/>
            <person name="Ciecko A."/>
            <person name="Tallon L."/>
            <person name="Jackson J."/>
            <person name="Pai G."/>
            <person name="Aken S.V."/>
            <person name="Utterback T."/>
            <person name="Reidmuller S."/>
            <person name="Feldblyum T."/>
            <person name="Hsiao J."/>
            <person name="Zismann V."/>
            <person name="Iobst S."/>
            <person name="de Vazeille A.R."/>
            <person name="Buell C.R."/>
            <person name="Ying K."/>
            <person name="Li Y."/>
            <person name="Lu T."/>
            <person name="Huang Y."/>
            <person name="Zhao Q."/>
            <person name="Feng Q."/>
            <person name="Zhang L."/>
            <person name="Zhu J."/>
            <person name="Weng Q."/>
            <person name="Mu J."/>
            <person name="Lu Y."/>
            <person name="Fan D."/>
            <person name="Liu Y."/>
            <person name="Guan J."/>
            <person name="Zhang Y."/>
            <person name="Yu S."/>
            <person name="Liu X."/>
            <person name="Zhang Y."/>
            <person name="Hong G."/>
            <person name="Han B."/>
            <person name="Choisne N."/>
            <person name="Demange N."/>
            <person name="Orjeda G."/>
            <person name="Samain S."/>
            <person name="Cattolico L."/>
            <person name="Pelletier E."/>
            <person name="Couloux A."/>
            <person name="Segurens B."/>
            <person name="Wincker P."/>
            <person name="D'Hont A."/>
            <person name="Scarpelli C."/>
            <person name="Weissenbach J."/>
            <person name="Salanoubat M."/>
            <person name="Quetier F."/>
            <person name="Yu Y."/>
            <person name="Kim H.R."/>
            <person name="Rambo T."/>
            <person name="Currie J."/>
            <person name="Collura K."/>
            <person name="Luo M."/>
            <person name="Yang T."/>
            <person name="Ammiraju J.S.S."/>
            <person name="Engler F."/>
            <person name="Soderlund C."/>
            <person name="Wing R.A."/>
            <person name="Palmer L.E."/>
            <person name="de la Bastide M."/>
            <person name="Spiegel L."/>
            <person name="Nascimento L."/>
            <person name="Zutavern T."/>
            <person name="O'Shaughnessy A."/>
            <person name="Dike S."/>
            <person name="Dedhia N."/>
            <person name="Preston R."/>
            <person name="Balija V."/>
            <person name="McCombie W.R."/>
            <person name="Chow T."/>
            <person name="Chen H."/>
            <person name="Chung M."/>
            <person name="Chen C."/>
            <person name="Shaw J."/>
            <person name="Wu H."/>
            <person name="Hsiao K."/>
            <person name="Chao Y."/>
            <person name="Chu M."/>
            <person name="Cheng C."/>
            <person name="Hour A."/>
            <person name="Lee P."/>
            <person name="Lin S."/>
            <person name="Lin Y."/>
            <person name="Liou J."/>
            <person name="Liu S."/>
            <person name="Hsing Y."/>
            <person name="Raghuvanshi S."/>
            <person name="Mohanty A."/>
            <person name="Bharti A.K."/>
            <person name="Gaur A."/>
            <person name="Gupta V."/>
            <person name="Kumar D."/>
            <person name="Ravi V."/>
            <person name="Vij S."/>
            <person name="Kapur A."/>
            <person name="Khurana P."/>
            <person name="Khurana P."/>
            <person name="Khurana J.P."/>
            <person name="Tyagi A.K."/>
            <person name="Gaikwad K."/>
            <person name="Singh A."/>
            <person name="Dalal V."/>
            <person name="Srivastava S."/>
            <person name="Dixit A."/>
            <person name="Pal A.K."/>
            <person name="Ghazi I.A."/>
            <person name="Yadav M."/>
            <person name="Pandit A."/>
            <person name="Bhargava A."/>
            <person name="Sureshbabu K."/>
            <person name="Batra K."/>
            <person name="Sharma T.R."/>
            <person name="Mohapatra T."/>
            <person name="Singh N.K."/>
            <person name="Messing J."/>
            <person name="Nelson A.B."/>
            <person name="Fuks G."/>
            <person name="Kavchok S."/>
            <person name="Keizer G."/>
            <person name="Linton E."/>
            <person name="Llaca V."/>
            <person name="Song R."/>
            <person name="Tanyolac B."/>
            <person name="Young S."/>
            <person name="Ho-Il K."/>
            <person name="Hahn J.H."/>
            <person name="Sangsakoo G."/>
            <person name="Vanavichit A."/>
            <person name="de Mattos Luiz.A.T."/>
            <person name="Zimmer P.D."/>
            <person name="Malone G."/>
            <person name="Dellagostin O."/>
            <person name="de Oliveira A.C."/>
            <person name="Bevan M."/>
            <person name="Bancroft I."/>
            <person name="Minx P."/>
            <person name="Cordum H."/>
            <person name="Wilson R."/>
            <person name="Cheng Z."/>
            <person name="Jin W."/>
            <person name="Jiang J."/>
            <person name="Leong S.A."/>
            <person name="Iwama H."/>
            <person name="Gojobori T."/>
            <person name="Itoh T."/>
            <person name="Niimura Y."/>
            <person name="Fujii Y."/>
            <person name="Habara T."/>
            <person name="Sakai H."/>
            <person name="Sato Y."/>
            <person name="Wilson G."/>
            <person name="Kumar K."/>
            <person name="McCouch S."/>
            <person name="Juretic N."/>
            <person name="Hoen D."/>
            <person name="Wright S."/>
            <person name="Bruskiewich R."/>
            <person name="Bureau T."/>
            <person name="Miyao A."/>
            <person name="Hirochika H."/>
            <person name="Nishikawa T."/>
            <person name="Kadowaki K."/>
            <person name="Sugiura M."/>
            <person name="Burr B."/>
            <person name="Sasaki T."/>
        </authorList>
    </citation>
    <scope>NUCLEOTIDE SEQUENCE [LARGE SCALE GENOMIC DNA]</scope>
    <source>
        <strain evidence="3">cv. Nipponbare</strain>
    </source>
</reference>
<name>A0A0P0XG71_ORYSJ</name>
<dbReference type="PaxDb" id="39947-A0A0P0XG71"/>